<dbReference type="AlphaFoldDB" id="A0A9P4NN88"/>
<feature type="compositionally biased region" description="Low complexity" evidence="1">
    <location>
        <begin position="335"/>
        <end position="344"/>
    </location>
</feature>
<dbReference type="Pfam" id="PF00010">
    <property type="entry name" value="HLH"/>
    <property type="match status" value="1"/>
</dbReference>
<dbReference type="CDD" id="cd00083">
    <property type="entry name" value="bHLH_SF"/>
    <property type="match status" value="1"/>
</dbReference>
<dbReference type="PANTHER" id="PTHR46266:SF4">
    <property type="entry name" value="TRANSCRIPTION FACTOR TT8"/>
    <property type="match status" value="1"/>
</dbReference>
<feature type="compositionally biased region" description="Basic and acidic residues" evidence="1">
    <location>
        <begin position="370"/>
        <end position="382"/>
    </location>
</feature>
<feature type="compositionally biased region" description="Polar residues" evidence="1">
    <location>
        <begin position="238"/>
        <end position="262"/>
    </location>
</feature>
<feature type="domain" description="BHLH" evidence="2">
    <location>
        <begin position="172"/>
        <end position="223"/>
    </location>
</feature>
<dbReference type="EMBL" id="MU007054">
    <property type="protein sequence ID" value="KAF2428637.1"/>
    <property type="molecule type" value="Genomic_DNA"/>
</dbReference>
<dbReference type="InterPro" id="IPR011598">
    <property type="entry name" value="bHLH_dom"/>
</dbReference>
<feature type="compositionally biased region" description="Low complexity" evidence="1">
    <location>
        <begin position="140"/>
        <end position="169"/>
    </location>
</feature>
<feature type="region of interest" description="Disordered" evidence="1">
    <location>
        <begin position="335"/>
        <end position="414"/>
    </location>
</feature>
<keyword evidence="4" id="KW-1185">Reference proteome</keyword>
<evidence type="ECO:0000256" key="1">
    <source>
        <dbReference type="SAM" id="MobiDB-lite"/>
    </source>
</evidence>
<gene>
    <name evidence="3" type="ORF">EJ08DRAFT_671396</name>
</gene>
<dbReference type="PANTHER" id="PTHR46266">
    <property type="entry name" value="TRANSCRIPTION FACTOR TT8"/>
    <property type="match status" value="1"/>
</dbReference>
<dbReference type="GO" id="GO:0046983">
    <property type="term" value="F:protein dimerization activity"/>
    <property type="evidence" value="ECO:0007669"/>
    <property type="project" value="InterPro"/>
</dbReference>
<feature type="compositionally biased region" description="Low complexity" evidence="1">
    <location>
        <begin position="54"/>
        <end position="65"/>
    </location>
</feature>
<name>A0A9P4NN88_9PEZI</name>
<evidence type="ECO:0000259" key="2">
    <source>
        <dbReference type="PROSITE" id="PS50888"/>
    </source>
</evidence>
<dbReference type="Proteomes" id="UP000800235">
    <property type="component" value="Unassembled WGS sequence"/>
</dbReference>
<proteinExistence type="predicted"/>
<feature type="compositionally biased region" description="Basic and acidic residues" evidence="1">
    <location>
        <begin position="263"/>
        <end position="273"/>
    </location>
</feature>
<protein>
    <recommendedName>
        <fullName evidence="2">BHLH domain-containing protein</fullName>
    </recommendedName>
</protein>
<dbReference type="InterPro" id="IPR036638">
    <property type="entry name" value="HLH_DNA-bd_sf"/>
</dbReference>
<dbReference type="Gene3D" id="4.10.280.10">
    <property type="entry name" value="Helix-loop-helix DNA-binding domain"/>
    <property type="match status" value="1"/>
</dbReference>
<evidence type="ECO:0000313" key="4">
    <source>
        <dbReference type="Proteomes" id="UP000800235"/>
    </source>
</evidence>
<dbReference type="SMART" id="SM00353">
    <property type="entry name" value="HLH"/>
    <property type="match status" value="1"/>
</dbReference>
<feature type="region of interest" description="Disordered" evidence="1">
    <location>
        <begin position="1"/>
        <end position="178"/>
    </location>
</feature>
<feature type="compositionally biased region" description="Low complexity" evidence="1">
    <location>
        <begin position="72"/>
        <end position="81"/>
    </location>
</feature>
<evidence type="ECO:0000313" key="3">
    <source>
        <dbReference type="EMBL" id="KAF2428637.1"/>
    </source>
</evidence>
<sequence>MSSQPTFHNLPTPGPSAELSGGKPSSNSAFGKLDTSFTLPPAAIPGHATESNATTSPSPVTSDSSYRPLSPPTTSAPNSTPRVEKTTRRRSSAANSKDAPTKNGYTIPPPPTRSRKIIQMKPQAQKDSQDNAVAPSPVLAPTGSKAGPTTATAGGKKKQGAANTTAAGRKTARKTAHSLIERRRRSKMNEEFGVLKDMIPACNGQEMHKLAILQASIDYMRYLEQCLKDLKSAHSQCDQANTSMSPHTQPPNTFTRTAPRNIQESRENAVRSDDDSDEEMTDVEQTSPRTTQVHHHRGSLNSLYSNQPSISPAILPSSTTSPIFTQNQREYTYHSIHSSAHPSPAFEPQTQASGPGLSTFKLTSPALRPQDGKAMEKDDHEATAALLMLNTDRRKWSTPGSSSRGMSVRDLLSG</sequence>
<feature type="region of interest" description="Disordered" evidence="1">
    <location>
        <begin position="238"/>
        <end position="305"/>
    </location>
</feature>
<dbReference type="PROSITE" id="PS50888">
    <property type="entry name" value="BHLH"/>
    <property type="match status" value="1"/>
</dbReference>
<dbReference type="SUPFAM" id="SSF47459">
    <property type="entry name" value="HLH, helix-loop-helix DNA-binding domain"/>
    <property type="match status" value="1"/>
</dbReference>
<reference evidence="3" key="1">
    <citation type="journal article" date="2020" name="Stud. Mycol.">
        <title>101 Dothideomycetes genomes: a test case for predicting lifestyles and emergence of pathogens.</title>
        <authorList>
            <person name="Haridas S."/>
            <person name="Albert R."/>
            <person name="Binder M."/>
            <person name="Bloem J."/>
            <person name="Labutti K."/>
            <person name="Salamov A."/>
            <person name="Andreopoulos B."/>
            <person name="Baker S."/>
            <person name="Barry K."/>
            <person name="Bills G."/>
            <person name="Bluhm B."/>
            <person name="Cannon C."/>
            <person name="Castanera R."/>
            <person name="Culley D."/>
            <person name="Daum C."/>
            <person name="Ezra D."/>
            <person name="Gonzalez J."/>
            <person name="Henrissat B."/>
            <person name="Kuo A."/>
            <person name="Liang C."/>
            <person name="Lipzen A."/>
            <person name="Lutzoni F."/>
            <person name="Magnuson J."/>
            <person name="Mondo S."/>
            <person name="Nolan M."/>
            <person name="Ohm R."/>
            <person name="Pangilinan J."/>
            <person name="Park H.-J."/>
            <person name="Ramirez L."/>
            <person name="Alfaro M."/>
            <person name="Sun H."/>
            <person name="Tritt A."/>
            <person name="Yoshinaga Y."/>
            <person name="Zwiers L.-H."/>
            <person name="Turgeon B."/>
            <person name="Goodwin S."/>
            <person name="Spatafora J."/>
            <person name="Crous P."/>
            <person name="Grigoriev I."/>
        </authorList>
    </citation>
    <scope>NUCLEOTIDE SEQUENCE</scope>
    <source>
        <strain evidence="3">CBS 130266</strain>
    </source>
</reference>
<accession>A0A9P4NN88</accession>
<comment type="caution">
    <text evidence="3">The sequence shown here is derived from an EMBL/GenBank/DDBJ whole genome shotgun (WGS) entry which is preliminary data.</text>
</comment>
<dbReference type="OrthoDB" id="690068at2759"/>
<organism evidence="3 4">
    <name type="scientific">Tothia fuscella</name>
    <dbReference type="NCBI Taxonomy" id="1048955"/>
    <lineage>
        <taxon>Eukaryota</taxon>
        <taxon>Fungi</taxon>
        <taxon>Dikarya</taxon>
        <taxon>Ascomycota</taxon>
        <taxon>Pezizomycotina</taxon>
        <taxon>Dothideomycetes</taxon>
        <taxon>Pleosporomycetidae</taxon>
        <taxon>Venturiales</taxon>
        <taxon>Cylindrosympodiaceae</taxon>
        <taxon>Tothia</taxon>
    </lineage>
</organism>